<dbReference type="Pfam" id="PF04262">
    <property type="entry name" value="Glu_cys_ligase"/>
    <property type="match status" value="1"/>
</dbReference>
<evidence type="ECO:0000256" key="3">
    <source>
        <dbReference type="ARBA" id="ARBA00022598"/>
    </source>
</evidence>
<dbReference type="PANTHER" id="PTHR38761:SF1">
    <property type="entry name" value="GLUTAMATE--CYSTEINE LIGASE"/>
    <property type="match status" value="1"/>
</dbReference>
<keyword evidence="4 8" id="KW-0317">Glutathione biosynthesis</keyword>
<evidence type="ECO:0000256" key="1">
    <source>
        <dbReference type="ARBA" id="ARBA00005006"/>
    </source>
</evidence>
<evidence type="ECO:0000313" key="11">
    <source>
        <dbReference type="EMBL" id="RCL42152.1"/>
    </source>
</evidence>
<dbReference type="GO" id="GO:0005524">
    <property type="term" value="F:ATP binding"/>
    <property type="evidence" value="ECO:0007669"/>
    <property type="project" value="UniProtKB-KW"/>
</dbReference>
<dbReference type="Gene3D" id="3.30.590.20">
    <property type="match status" value="1"/>
</dbReference>
<dbReference type="AlphaFoldDB" id="A0A368BZB7"/>
<dbReference type="HAMAP" id="MF_00578">
    <property type="entry name" value="Glu_cys_ligase"/>
    <property type="match status" value="1"/>
</dbReference>
<evidence type="ECO:0000259" key="10">
    <source>
        <dbReference type="Pfam" id="PF04262"/>
    </source>
</evidence>
<comment type="similarity">
    <text evidence="2 8">Belongs to the glutamate--cysteine ligase type 1 family. Type 1 subfamily.</text>
</comment>
<proteinExistence type="inferred from homology"/>
<gene>
    <name evidence="8 11" type="primary">gshA</name>
    <name evidence="11" type="ORF">DBW96_01355</name>
</gene>
<dbReference type="GO" id="GO:0005829">
    <property type="term" value="C:cytosol"/>
    <property type="evidence" value="ECO:0007669"/>
    <property type="project" value="TreeGrafter"/>
</dbReference>
<dbReference type="GO" id="GO:0006750">
    <property type="term" value="P:glutathione biosynthetic process"/>
    <property type="evidence" value="ECO:0007669"/>
    <property type="project" value="UniProtKB-UniRule"/>
</dbReference>
<evidence type="ECO:0000313" key="12">
    <source>
        <dbReference type="Proteomes" id="UP000253307"/>
    </source>
</evidence>
<evidence type="ECO:0000256" key="5">
    <source>
        <dbReference type="ARBA" id="ARBA00022741"/>
    </source>
</evidence>
<evidence type="ECO:0000256" key="6">
    <source>
        <dbReference type="ARBA" id="ARBA00022840"/>
    </source>
</evidence>
<dbReference type="GO" id="GO:0004357">
    <property type="term" value="F:glutamate-cysteine ligase activity"/>
    <property type="evidence" value="ECO:0007669"/>
    <property type="project" value="UniProtKB-UniRule"/>
</dbReference>
<dbReference type="UniPathway" id="UPA00142">
    <property type="reaction ID" value="UER00209"/>
</dbReference>
<evidence type="ECO:0000256" key="4">
    <source>
        <dbReference type="ARBA" id="ARBA00022684"/>
    </source>
</evidence>
<keyword evidence="5 8" id="KW-0547">Nucleotide-binding</keyword>
<comment type="pathway">
    <text evidence="1 8 9">Sulfur metabolism; glutathione biosynthesis; glutathione from L-cysteine and L-glutamate: step 1/2.</text>
</comment>
<dbReference type="EMBL" id="QOPE01000006">
    <property type="protein sequence ID" value="RCL42152.1"/>
    <property type="molecule type" value="Genomic_DNA"/>
</dbReference>
<evidence type="ECO:0000256" key="9">
    <source>
        <dbReference type="RuleBase" id="RU004391"/>
    </source>
</evidence>
<dbReference type="GO" id="GO:0046872">
    <property type="term" value="F:metal ion binding"/>
    <property type="evidence" value="ECO:0007669"/>
    <property type="project" value="TreeGrafter"/>
</dbReference>
<dbReference type="SUPFAM" id="SSF55931">
    <property type="entry name" value="Glutamine synthetase/guanido kinase"/>
    <property type="match status" value="1"/>
</dbReference>
<dbReference type="InterPro" id="IPR007370">
    <property type="entry name" value="Glu_cys_ligase"/>
</dbReference>
<keyword evidence="3 8" id="KW-0436">Ligase</keyword>
<dbReference type="EC" id="6.3.2.2" evidence="8"/>
<accession>A0A368BZB7</accession>
<evidence type="ECO:0000256" key="2">
    <source>
        <dbReference type="ARBA" id="ARBA00008772"/>
    </source>
</evidence>
<comment type="caution">
    <text evidence="11">The sequence shown here is derived from an EMBL/GenBank/DDBJ whole genome shotgun (WGS) entry which is preliminary data.</text>
</comment>
<dbReference type="Proteomes" id="UP000253307">
    <property type="component" value="Unassembled WGS sequence"/>
</dbReference>
<sequence length="513" mass="59189">MTSANFEKALVALSNRKFFKNISISRGIEREALRSNLNGVISKTPHPKSLGSALTNPFITTDFAEALIEMVTPTFDTVERLHSFLENLDFFVKENLNDEILWNASMPCELGDEKQIQIAEYGVSNTGRLKNIYRRGLRERYGSAMQCVSGIHYNFSLSKKSWQDFFNHNESNQAEIDRAYFGLIRNVKRNYWLIAYLFGASPICHQSFLQKREHELIEIKTDLYAETSTSLRMSDIGYQSLEQDNLKISYDDLDAFVSGLIDGIKNPSKRFEKIGLFDKQNYPLQISNGILQIENELYDVIRPKRKVLAGERPANIIMSKGVEYIEFRGLDINPYEPVGISKEQIQFLDLFLLHCLINESPMLTENESKIIKENNRAVIYRGRDKQTTIFVEGKEVSLNEAAKNLLEEILAIGNEMALYDQSLKKLTEEFIPTVSPISKKIMSDIFDNQKTHCELILELSKHHHKNKKYNDRSQINNFEKASNQSIDEQMKLEEKDKIDIIEYLENFNQSLRG</sequence>
<dbReference type="InterPro" id="IPR014746">
    <property type="entry name" value="Gln_synth/guanido_kin_cat_dom"/>
</dbReference>
<dbReference type="PANTHER" id="PTHR38761">
    <property type="entry name" value="GLUTAMATE--CYSTEINE LIGASE"/>
    <property type="match status" value="1"/>
</dbReference>
<organism evidence="11 12">
    <name type="scientific">SAR86 cluster bacterium</name>
    <dbReference type="NCBI Taxonomy" id="2030880"/>
    <lineage>
        <taxon>Bacteria</taxon>
        <taxon>Pseudomonadati</taxon>
        <taxon>Pseudomonadota</taxon>
        <taxon>Gammaproteobacteria</taxon>
        <taxon>SAR86 cluster</taxon>
    </lineage>
</organism>
<evidence type="ECO:0000256" key="8">
    <source>
        <dbReference type="HAMAP-Rule" id="MF_00578"/>
    </source>
</evidence>
<dbReference type="NCBIfam" id="TIGR01434">
    <property type="entry name" value="glu_cys_ligase"/>
    <property type="match status" value="1"/>
</dbReference>
<feature type="domain" description="Glutamate--cysteine ligase" evidence="10">
    <location>
        <begin position="23"/>
        <end position="378"/>
    </location>
</feature>
<keyword evidence="6 8" id="KW-0067">ATP-binding</keyword>
<comment type="catalytic activity">
    <reaction evidence="7 8 9">
        <text>L-cysteine + L-glutamate + ATP = gamma-L-glutamyl-L-cysteine + ADP + phosphate + H(+)</text>
        <dbReference type="Rhea" id="RHEA:13285"/>
        <dbReference type="ChEBI" id="CHEBI:15378"/>
        <dbReference type="ChEBI" id="CHEBI:29985"/>
        <dbReference type="ChEBI" id="CHEBI:30616"/>
        <dbReference type="ChEBI" id="CHEBI:35235"/>
        <dbReference type="ChEBI" id="CHEBI:43474"/>
        <dbReference type="ChEBI" id="CHEBI:58173"/>
        <dbReference type="ChEBI" id="CHEBI:456216"/>
        <dbReference type="EC" id="6.3.2.2"/>
    </reaction>
</comment>
<name>A0A368BZB7_9GAMM</name>
<evidence type="ECO:0000256" key="7">
    <source>
        <dbReference type="ARBA" id="ARBA00048819"/>
    </source>
</evidence>
<protein>
    <recommendedName>
        <fullName evidence="8">Glutamate--cysteine ligase</fullName>
        <ecNumber evidence="8">6.3.2.2</ecNumber>
    </recommendedName>
    <alternativeName>
        <fullName evidence="8">Gamma-ECS</fullName>
        <shortName evidence="8">GCS</shortName>
    </alternativeName>
    <alternativeName>
        <fullName evidence="8">Gamma-glutamylcysteine synthetase</fullName>
    </alternativeName>
</protein>
<dbReference type="InterPro" id="IPR006334">
    <property type="entry name" value="Glut_cys_ligase"/>
</dbReference>
<reference evidence="11 12" key="1">
    <citation type="journal article" date="2018" name="Microbiome">
        <title>Fine metagenomic profile of the Mediterranean stratified and mixed water columns revealed by assembly and recruitment.</title>
        <authorList>
            <person name="Haro-Moreno J.M."/>
            <person name="Lopez-Perez M."/>
            <person name="De La Torre J.R."/>
            <person name="Picazo A."/>
            <person name="Camacho A."/>
            <person name="Rodriguez-Valera F."/>
        </authorList>
    </citation>
    <scope>NUCLEOTIDE SEQUENCE [LARGE SCALE GENOMIC DNA]</scope>
    <source>
        <strain evidence="11">MED-G82</strain>
    </source>
</reference>